<keyword evidence="2" id="KW-1185">Reference proteome</keyword>
<dbReference type="GO" id="GO:0005776">
    <property type="term" value="C:autophagosome"/>
    <property type="evidence" value="ECO:0007669"/>
    <property type="project" value="TreeGrafter"/>
</dbReference>
<dbReference type="GO" id="GO:0009267">
    <property type="term" value="P:cellular response to starvation"/>
    <property type="evidence" value="ECO:0007669"/>
    <property type="project" value="TreeGrafter"/>
</dbReference>
<dbReference type="PANTHER" id="PTHR13664:SF0">
    <property type="entry name" value="BECLIN 1-ASSOCIATED AUTOPHAGY-RELATED KEY REGULATOR"/>
    <property type="match status" value="1"/>
</dbReference>
<dbReference type="AlphaFoldDB" id="A0A8S3YVQ4"/>
<evidence type="ECO:0000313" key="2">
    <source>
        <dbReference type="Proteomes" id="UP000678393"/>
    </source>
</evidence>
<comment type="caution">
    <text evidence="1">The sequence shown here is derived from an EMBL/GenBank/DDBJ whole genome shotgun (WGS) entry which is preliminary data.</text>
</comment>
<dbReference type="PANTHER" id="PTHR13664">
    <property type="entry name" value="BECLIN 1-ASSOCIATED AUTOPHAGY-RELATED KEY REGULATOR"/>
    <property type="match status" value="1"/>
</dbReference>
<sequence>MAASISQTLYDYKIDLREAIRKGQIVPVAFEKCPLCCEKRGALLCDTCVNKGQFTHTQRRDGKSFLDKKKEWAAKKEYRDKVCR</sequence>
<dbReference type="GO" id="GO:0043495">
    <property type="term" value="F:protein-membrane adaptor activity"/>
    <property type="evidence" value="ECO:0007669"/>
    <property type="project" value="TreeGrafter"/>
</dbReference>
<dbReference type="GO" id="GO:0000423">
    <property type="term" value="P:mitophagy"/>
    <property type="evidence" value="ECO:0007669"/>
    <property type="project" value="TreeGrafter"/>
</dbReference>
<evidence type="ECO:0000313" key="1">
    <source>
        <dbReference type="EMBL" id="CAG5121153.1"/>
    </source>
</evidence>
<protein>
    <submittedName>
        <fullName evidence="1">Uncharacterized protein</fullName>
    </submittedName>
</protein>
<dbReference type="GO" id="GO:0035032">
    <property type="term" value="C:phosphatidylinositol 3-kinase complex, class III"/>
    <property type="evidence" value="ECO:0007669"/>
    <property type="project" value="TreeGrafter"/>
</dbReference>
<gene>
    <name evidence="1" type="ORF">CUNI_LOCUS6711</name>
</gene>
<dbReference type="GO" id="GO:0000045">
    <property type="term" value="P:autophagosome assembly"/>
    <property type="evidence" value="ECO:0007669"/>
    <property type="project" value="TreeGrafter"/>
</dbReference>
<dbReference type="Proteomes" id="UP000678393">
    <property type="component" value="Unassembled WGS sequence"/>
</dbReference>
<dbReference type="GO" id="GO:0097629">
    <property type="term" value="C:extrinsic component of omegasome membrane"/>
    <property type="evidence" value="ECO:0007669"/>
    <property type="project" value="TreeGrafter"/>
</dbReference>
<dbReference type="GO" id="GO:0035014">
    <property type="term" value="F:phosphatidylinositol 3-kinase regulator activity"/>
    <property type="evidence" value="ECO:0007669"/>
    <property type="project" value="TreeGrafter"/>
</dbReference>
<reference evidence="1" key="1">
    <citation type="submission" date="2021-04" db="EMBL/GenBank/DDBJ databases">
        <authorList>
            <consortium name="Molecular Ecology Group"/>
        </authorList>
    </citation>
    <scope>NUCLEOTIDE SEQUENCE</scope>
</reference>
<dbReference type="GO" id="GO:0097632">
    <property type="term" value="C:extrinsic component of phagophore assembly site membrane"/>
    <property type="evidence" value="ECO:0007669"/>
    <property type="project" value="TreeGrafter"/>
</dbReference>
<proteinExistence type="predicted"/>
<feature type="non-terminal residue" evidence="1">
    <location>
        <position position="84"/>
    </location>
</feature>
<name>A0A8S3YVQ4_9EUPU</name>
<organism evidence="1 2">
    <name type="scientific">Candidula unifasciata</name>
    <dbReference type="NCBI Taxonomy" id="100452"/>
    <lineage>
        <taxon>Eukaryota</taxon>
        <taxon>Metazoa</taxon>
        <taxon>Spiralia</taxon>
        <taxon>Lophotrochozoa</taxon>
        <taxon>Mollusca</taxon>
        <taxon>Gastropoda</taxon>
        <taxon>Heterobranchia</taxon>
        <taxon>Euthyneura</taxon>
        <taxon>Panpulmonata</taxon>
        <taxon>Eupulmonata</taxon>
        <taxon>Stylommatophora</taxon>
        <taxon>Helicina</taxon>
        <taxon>Helicoidea</taxon>
        <taxon>Geomitridae</taxon>
        <taxon>Candidula</taxon>
    </lineage>
</organism>
<dbReference type="OrthoDB" id="16772at2759"/>
<dbReference type="GO" id="GO:0016240">
    <property type="term" value="P:autophagosome membrane docking"/>
    <property type="evidence" value="ECO:0007669"/>
    <property type="project" value="TreeGrafter"/>
</dbReference>
<dbReference type="EMBL" id="CAJHNH020001028">
    <property type="protein sequence ID" value="CAG5121153.1"/>
    <property type="molecule type" value="Genomic_DNA"/>
</dbReference>
<accession>A0A8S3YVQ4</accession>